<dbReference type="SUPFAM" id="SSF53697">
    <property type="entry name" value="SIS domain"/>
    <property type="match status" value="1"/>
</dbReference>
<dbReference type="AlphaFoldDB" id="A0A4Y3HXP6"/>
<dbReference type="RefSeq" id="WP_141346365.1">
    <property type="nucleotide sequence ID" value="NZ_BJLF01000013.1"/>
</dbReference>
<gene>
    <name evidence="2" type="ORF">VIN01S_27000</name>
</gene>
<comment type="caution">
    <text evidence="2">The sequence shown here is derived from an EMBL/GenBank/DDBJ whole genome shotgun (WGS) entry which is preliminary data.</text>
</comment>
<keyword evidence="3" id="KW-1185">Reference proteome</keyword>
<dbReference type="Pfam" id="PF01380">
    <property type="entry name" value="SIS"/>
    <property type="match status" value="1"/>
</dbReference>
<evidence type="ECO:0000313" key="3">
    <source>
        <dbReference type="Proteomes" id="UP000318717"/>
    </source>
</evidence>
<evidence type="ECO:0000259" key="1">
    <source>
        <dbReference type="PROSITE" id="PS51071"/>
    </source>
</evidence>
<dbReference type="PROSITE" id="PS51071">
    <property type="entry name" value="HTH_RPIR"/>
    <property type="match status" value="1"/>
</dbReference>
<dbReference type="SUPFAM" id="SSF46689">
    <property type="entry name" value="Homeodomain-like"/>
    <property type="match status" value="1"/>
</dbReference>
<dbReference type="GO" id="GO:0003700">
    <property type="term" value="F:DNA-binding transcription factor activity"/>
    <property type="evidence" value="ECO:0007669"/>
    <property type="project" value="InterPro"/>
</dbReference>
<dbReference type="PANTHER" id="PTHR30514:SF18">
    <property type="entry name" value="RPIR-FAMILY TRANSCRIPTIONAL REGULATOR"/>
    <property type="match status" value="1"/>
</dbReference>
<dbReference type="EMBL" id="BJLF01000013">
    <property type="protein sequence ID" value="GEA51896.1"/>
    <property type="molecule type" value="Genomic_DNA"/>
</dbReference>
<dbReference type="Proteomes" id="UP000318717">
    <property type="component" value="Unassembled WGS sequence"/>
</dbReference>
<dbReference type="OrthoDB" id="3237351at2"/>
<reference evidence="2 3" key="1">
    <citation type="submission" date="2019-06" db="EMBL/GenBank/DDBJ databases">
        <title>Whole genome shotgun sequence of Vibrio inusitatus NBRC 102082.</title>
        <authorList>
            <person name="Hosoyama A."/>
            <person name="Uohara A."/>
            <person name="Ohji S."/>
            <person name="Ichikawa N."/>
        </authorList>
    </citation>
    <scope>NUCLEOTIDE SEQUENCE [LARGE SCALE GENOMIC DNA]</scope>
    <source>
        <strain evidence="2 3">NBRC 102082</strain>
    </source>
</reference>
<dbReference type="InterPro" id="IPR036388">
    <property type="entry name" value="WH-like_DNA-bd_sf"/>
</dbReference>
<dbReference type="InterPro" id="IPR000281">
    <property type="entry name" value="HTH_RpiR"/>
</dbReference>
<name>A0A4Y3HXP6_9VIBR</name>
<accession>A0A4Y3HXP6</accession>
<dbReference type="InterPro" id="IPR001347">
    <property type="entry name" value="SIS_dom"/>
</dbReference>
<dbReference type="PANTHER" id="PTHR30514">
    <property type="entry name" value="GLUCOKINASE"/>
    <property type="match status" value="1"/>
</dbReference>
<organism evidence="2 3">
    <name type="scientific">Vibrio inusitatus NBRC 102082</name>
    <dbReference type="NCBI Taxonomy" id="1219070"/>
    <lineage>
        <taxon>Bacteria</taxon>
        <taxon>Pseudomonadati</taxon>
        <taxon>Pseudomonadota</taxon>
        <taxon>Gammaproteobacteria</taxon>
        <taxon>Vibrionales</taxon>
        <taxon>Vibrionaceae</taxon>
        <taxon>Vibrio</taxon>
    </lineage>
</organism>
<feature type="domain" description="HTH rpiR-type" evidence="1">
    <location>
        <begin position="6"/>
        <end position="82"/>
    </location>
</feature>
<dbReference type="InterPro" id="IPR047640">
    <property type="entry name" value="RpiR-like"/>
</dbReference>
<dbReference type="GO" id="GO:0097367">
    <property type="term" value="F:carbohydrate derivative binding"/>
    <property type="evidence" value="ECO:0007669"/>
    <property type="project" value="InterPro"/>
</dbReference>
<dbReference type="InterPro" id="IPR046348">
    <property type="entry name" value="SIS_dom_sf"/>
</dbReference>
<dbReference type="Gene3D" id="1.10.10.10">
    <property type="entry name" value="Winged helix-like DNA-binding domain superfamily/Winged helix DNA-binding domain"/>
    <property type="match status" value="1"/>
</dbReference>
<proteinExistence type="predicted"/>
<evidence type="ECO:0000313" key="2">
    <source>
        <dbReference type="EMBL" id="GEA51896.1"/>
    </source>
</evidence>
<dbReference type="Pfam" id="PF01418">
    <property type="entry name" value="HTH_6"/>
    <property type="match status" value="1"/>
</dbReference>
<protein>
    <submittedName>
        <fullName evidence="2">RpiR family transcriptional regulator</fullName>
    </submittedName>
</protein>
<dbReference type="Gene3D" id="3.40.50.10490">
    <property type="entry name" value="Glucose-6-phosphate isomerase like protein, domain 1"/>
    <property type="match status" value="1"/>
</dbReference>
<dbReference type="GO" id="GO:1901135">
    <property type="term" value="P:carbohydrate derivative metabolic process"/>
    <property type="evidence" value="ECO:0007669"/>
    <property type="project" value="InterPro"/>
</dbReference>
<dbReference type="GO" id="GO:0003677">
    <property type="term" value="F:DNA binding"/>
    <property type="evidence" value="ECO:0007669"/>
    <property type="project" value="InterPro"/>
</dbReference>
<sequence length="272" mass="30895">MSPISNPLSERITRHYSELTKSNRRLADYLQLNPEKILMLSTNEIAEACEVSKASVSRFIRKLGYEDHVALRNELLNERDKGTPVITAPMEEKELQQELLSLEQLWAQLGEMDLTDLTEKLSSAKRIKIIGYRNSYPLALHFRQQLMQCRGNVELLPTPGQTIGEDIASITDEDFVIVIGIRRRVSHFSKILDSLAEHDTLLITDQSGQKYIPSVSHYLICHMNNQNPLDSYAAPMSLISYLVNKVYRHLGAEAVKVSGKVSSHYSQLDELE</sequence>
<dbReference type="InterPro" id="IPR009057">
    <property type="entry name" value="Homeodomain-like_sf"/>
</dbReference>